<feature type="transmembrane region" description="Helical" evidence="1">
    <location>
        <begin position="79"/>
        <end position="98"/>
    </location>
</feature>
<sequence>MGSKGSRLMERKGSERRRLFRANSAFAGAGVTRIIASLCDAGGMPLAADAFMVASVLFMLYIVYVIWSGPRGEAVYGNRVGDVALSVLLLAAGALTVFDLV</sequence>
<feature type="transmembrane region" description="Helical" evidence="1">
    <location>
        <begin position="20"/>
        <end position="38"/>
    </location>
</feature>
<evidence type="ECO:0000313" key="2">
    <source>
        <dbReference type="EMBL" id="MDN0069672.1"/>
    </source>
</evidence>
<dbReference type="AlphaFoldDB" id="A0AAW7JRG6"/>
<keyword evidence="1" id="KW-0472">Membrane</keyword>
<name>A0AAW7JRG6_9ACTN</name>
<keyword evidence="1" id="KW-0812">Transmembrane</keyword>
<accession>A0AAW7JRG6</accession>
<proteinExistence type="predicted"/>
<keyword evidence="1" id="KW-1133">Transmembrane helix</keyword>
<comment type="caution">
    <text evidence="2">The sequence shown here is derived from an EMBL/GenBank/DDBJ whole genome shotgun (WGS) entry which is preliminary data.</text>
</comment>
<protein>
    <submittedName>
        <fullName evidence="2">Uncharacterized protein</fullName>
    </submittedName>
</protein>
<evidence type="ECO:0000256" key="1">
    <source>
        <dbReference type="SAM" id="Phobius"/>
    </source>
</evidence>
<dbReference type="Proteomes" id="UP001168505">
    <property type="component" value="Unassembled WGS sequence"/>
</dbReference>
<reference evidence="2" key="1">
    <citation type="submission" date="2023-06" db="EMBL/GenBank/DDBJ databases">
        <authorList>
            <person name="Zeman M."/>
            <person name="Kubasova T."/>
            <person name="Jahodarova E."/>
            <person name="Nykrynova M."/>
            <person name="Rychlik I."/>
        </authorList>
    </citation>
    <scope>NUCLEOTIDE SEQUENCE</scope>
    <source>
        <strain evidence="2">15_COKtk</strain>
    </source>
</reference>
<dbReference type="RefSeq" id="WP_204588228.1">
    <property type="nucleotide sequence ID" value="NZ_JAUEIM010000053.1"/>
</dbReference>
<dbReference type="EMBL" id="JAUEIR010000007">
    <property type="protein sequence ID" value="MDN0069672.1"/>
    <property type="molecule type" value="Genomic_DNA"/>
</dbReference>
<gene>
    <name evidence="2" type="ORF">QVN40_08155</name>
</gene>
<feature type="transmembrane region" description="Helical" evidence="1">
    <location>
        <begin position="50"/>
        <end position="67"/>
    </location>
</feature>
<evidence type="ECO:0000313" key="3">
    <source>
        <dbReference type="Proteomes" id="UP001168505"/>
    </source>
</evidence>
<organism evidence="2 3">
    <name type="scientific">Collinsella ihumii</name>
    <dbReference type="NCBI Taxonomy" id="1720204"/>
    <lineage>
        <taxon>Bacteria</taxon>
        <taxon>Bacillati</taxon>
        <taxon>Actinomycetota</taxon>
        <taxon>Coriobacteriia</taxon>
        <taxon>Coriobacteriales</taxon>
        <taxon>Coriobacteriaceae</taxon>
        <taxon>Collinsella</taxon>
    </lineage>
</organism>
<reference evidence="2" key="2">
    <citation type="submission" date="2023-08" db="EMBL/GenBank/DDBJ databases">
        <title>Identification and characterization of horizontal gene transfer across gut microbiota members of farm animals based on homology search.</title>
        <authorList>
            <person name="Schwarzerova J."/>
            <person name="Nykrynova M."/>
            <person name="Jureckova K."/>
            <person name="Cejkova D."/>
            <person name="Rychlik I."/>
        </authorList>
    </citation>
    <scope>NUCLEOTIDE SEQUENCE</scope>
    <source>
        <strain evidence="2">15_COKtk</strain>
    </source>
</reference>